<protein>
    <submittedName>
        <fullName evidence="1">Uncharacterized protein</fullName>
    </submittedName>
</protein>
<evidence type="ECO:0000313" key="1">
    <source>
        <dbReference type="EMBL" id="KVI04720.1"/>
    </source>
</evidence>
<name>A0A103Y916_CYNCS</name>
<dbReference type="AlphaFoldDB" id="A0A103Y916"/>
<reference evidence="1 2" key="1">
    <citation type="journal article" date="2016" name="Sci. Rep.">
        <title>The genome sequence of the outbreeding globe artichoke constructed de novo incorporating a phase-aware low-pass sequencing strategy of F1 progeny.</title>
        <authorList>
            <person name="Scaglione D."/>
            <person name="Reyes-Chin-Wo S."/>
            <person name="Acquadro A."/>
            <person name="Froenicke L."/>
            <person name="Portis E."/>
            <person name="Beitel C."/>
            <person name="Tirone M."/>
            <person name="Mauro R."/>
            <person name="Lo Monaco A."/>
            <person name="Mauromicale G."/>
            <person name="Faccioli P."/>
            <person name="Cattivelli L."/>
            <person name="Rieseberg L."/>
            <person name="Michelmore R."/>
            <person name="Lanteri S."/>
        </authorList>
    </citation>
    <scope>NUCLEOTIDE SEQUENCE [LARGE SCALE GENOMIC DNA]</scope>
    <source>
        <strain evidence="1">2C</strain>
    </source>
</reference>
<gene>
    <name evidence="1" type="ORF">Ccrd_016957</name>
</gene>
<comment type="caution">
    <text evidence="1">The sequence shown here is derived from an EMBL/GenBank/DDBJ whole genome shotgun (WGS) entry which is preliminary data.</text>
</comment>
<dbReference type="Gramene" id="KVI04720">
    <property type="protein sequence ID" value="KVI04720"/>
    <property type="gene ID" value="Ccrd_016957"/>
</dbReference>
<evidence type="ECO:0000313" key="2">
    <source>
        <dbReference type="Proteomes" id="UP000243975"/>
    </source>
</evidence>
<accession>A0A103Y916</accession>
<dbReference type="Proteomes" id="UP000243975">
    <property type="component" value="Unassembled WGS sequence"/>
</dbReference>
<dbReference type="EMBL" id="LEKV01001933">
    <property type="protein sequence ID" value="KVI04720.1"/>
    <property type="molecule type" value="Genomic_DNA"/>
</dbReference>
<sequence>MGSGVRDLKRSIIDTNTMTFVLRNPIWDLSHVTKWIIICTIRLRMSTKKLTALLYFLSCFAGSVTQDLWSLSRPNGKNKITPYGLMIMTQEYHFELLINHQRWLRANSS</sequence>
<dbReference type="STRING" id="59895.A0A103Y916"/>
<organism evidence="1 2">
    <name type="scientific">Cynara cardunculus var. scolymus</name>
    <name type="common">Globe artichoke</name>
    <name type="synonym">Cynara scolymus</name>
    <dbReference type="NCBI Taxonomy" id="59895"/>
    <lineage>
        <taxon>Eukaryota</taxon>
        <taxon>Viridiplantae</taxon>
        <taxon>Streptophyta</taxon>
        <taxon>Embryophyta</taxon>
        <taxon>Tracheophyta</taxon>
        <taxon>Spermatophyta</taxon>
        <taxon>Magnoliopsida</taxon>
        <taxon>eudicotyledons</taxon>
        <taxon>Gunneridae</taxon>
        <taxon>Pentapetalae</taxon>
        <taxon>asterids</taxon>
        <taxon>campanulids</taxon>
        <taxon>Asterales</taxon>
        <taxon>Asteraceae</taxon>
        <taxon>Carduoideae</taxon>
        <taxon>Cardueae</taxon>
        <taxon>Carduinae</taxon>
        <taxon>Cynara</taxon>
    </lineage>
</organism>
<proteinExistence type="predicted"/>
<keyword evidence="2" id="KW-1185">Reference proteome</keyword>